<organism evidence="2 3">
    <name type="scientific">Puccinia graminis f. sp. tritici</name>
    <dbReference type="NCBI Taxonomy" id="56615"/>
    <lineage>
        <taxon>Eukaryota</taxon>
        <taxon>Fungi</taxon>
        <taxon>Dikarya</taxon>
        <taxon>Basidiomycota</taxon>
        <taxon>Pucciniomycotina</taxon>
        <taxon>Pucciniomycetes</taxon>
        <taxon>Pucciniales</taxon>
        <taxon>Pucciniaceae</taxon>
        <taxon>Puccinia</taxon>
    </lineage>
</organism>
<evidence type="ECO:0000313" key="3">
    <source>
        <dbReference type="Proteomes" id="UP000325313"/>
    </source>
</evidence>
<name>A0A5B0M6P8_PUCGR</name>
<sequence length="161" mass="17599">MTAPSTSREVERRLRPQLRALSSWCLVPVQGEAFSPDFPSPHASRQPVSVSIPIPPTRSSTDSKFRHLPASSIGSSTPRQCFTSLFLPPTESSTVIGQDRPIAGCSASRSRFRGIRSIVLDPLSVEVIDVKKINKEPSRYGIPSSSDVIETDNLSLKQPSR</sequence>
<gene>
    <name evidence="2" type="ORF">PGTUg99_018143</name>
</gene>
<proteinExistence type="predicted"/>
<dbReference type="Proteomes" id="UP000325313">
    <property type="component" value="Unassembled WGS sequence"/>
</dbReference>
<evidence type="ECO:0000256" key="1">
    <source>
        <dbReference type="SAM" id="MobiDB-lite"/>
    </source>
</evidence>
<dbReference type="AlphaFoldDB" id="A0A5B0M6P8"/>
<evidence type="ECO:0000313" key="2">
    <source>
        <dbReference type="EMBL" id="KAA1072837.1"/>
    </source>
</evidence>
<accession>A0A5B0M6P8</accession>
<comment type="caution">
    <text evidence="2">The sequence shown here is derived from an EMBL/GenBank/DDBJ whole genome shotgun (WGS) entry which is preliminary data.</text>
</comment>
<dbReference type="EMBL" id="VDEP01000476">
    <property type="protein sequence ID" value="KAA1072837.1"/>
    <property type="molecule type" value="Genomic_DNA"/>
</dbReference>
<reference evidence="2 3" key="1">
    <citation type="submission" date="2019-05" db="EMBL/GenBank/DDBJ databases">
        <title>Emergence of the Ug99 lineage of the wheat stem rust pathogen through somatic hybridization.</title>
        <authorList>
            <person name="Li F."/>
            <person name="Upadhyaya N.M."/>
            <person name="Sperschneider J."/>
            <person name="Matny O."/>
            <person name="Nguyen-Phuc H."/>
            <person name="Mago R."/>
            <person name="Raley C."/>
            <person name="Miller M.E."/>
            <person name="Silverstein K.A.T."/>
            <person name="Henningsen E."/>
            <person name="Hirsch C.D."/>
            <person name="Visser B."/>
            <person name="Pretorius Z.A."/>
            <person name="Steffenson B.J."/>
            <person name="Schwessinger B."/>
            <person name="Dodds P.N."/>
            <person name="Figueroa M."/>
        </authorList>
    </citation>
    <scope>NUCLEOTIDE SEQUENCE [LARGE SCALE GENOMIC DNA]</scope>
    <source>
        <strain evidence="2 3">Ug99</strain>
    </source>
</reference>
<feature type="region of interest" description="Disordered" evidence="1">
    <location>
        <begin position="37"/>
        <end position="77"/>
    </location>
</feature>
<protein>
    <submittedName>
        <fullName evidence="2">Uncharacterized protein</fullName>
    </submittedName>
</protein>